<keyword evidence="8" id="KW-1185">Reference proteome</keyword>
<dbReference type="InterPro" id="IPR000402">
    <property type="entry name" value="Na/K_ATPase_sub_beta"/>
</dbReference>
<proteinExistence type="inferred from homology"/>
<dbReference type="Gene3D" id="2.60.40.1660">
    <property type="entry name" value="Na, k-atpase alpha subunit"/>
    <property type="match status" value="1"/>
</dbReference>
<evidence type="ECO:0000256" key="3">
    <source>
        <dbReference type="ARBA" id="ARBA00022692"/>
    </source>
</evidence>
<evidence type="ECO:0000256" key="7">
    <source>
        <dbReference type="SAM" id="Phobius"/>
    </source>
</evidence>
<keyword evidence="3 7" id="KW-0812">Transmembrane</keyword>
<evidence type="ECO:0000313" key="8">
    <source>
        <dbReference type="Proteomes" id="UP000694941"/>
    </source>
</evidence>
<keyword evidence="4" id="KW-0735">Signal-anchor</keyword>
<reference evidence="9" key="1">
    <citation type="submission" date="2025-08" db="UniProtKB">
        <authorList>
            <consortium name="RefSeq"/>
        </authorList>
    </citation>
    <scope>IDENTIFICATION</scope>
    <source>
        <tissue evidence="9">Muscle</tissue>
    </source>
</reference>
<dbReference type="Pfam" id="PF00287">
    <property type="entry name" value="Na_K-ATPase"/>
    <property type="match status" value="1"/>
</dbReference>
<keyword evidence="5 7" id="KW-1133">Transmembrane helix</keyword>
<organism evidence="8 9">
    <name type="scientific">Limulus polyphemus</name>
    <name type="common">Atlantic horseshoe crab</name>
    <dbReference type="NCBI Taxonomy" id="6850"/>
    <lineage>
        <taxon>Eukaryota</taxon>
        <taxon>Metazoa</taxon>
        <taxon>Ecdysozoa</taxon>
        <taxon>Arthropoda</taxon>
        <taxon>Chelicerata</taxon>
        <taxon>Merostomata</taxon>
        <taxon>Xiphosura</taxon>
        <taxon>Limulidae</taxon>
        <taxon>Limulus</taxon>
    </lineage>
</organism>
<keyword evidence="6 7" id="KW-0472">Membrane</keyword>
<evidence type="ECO:0000256" key="1">
    <source>
        <dbReference type="ARBA" id="ARBA00004606"/>
    </source>
</evidence>
<dbReference type="PANTHER" id="PTHR11523:SF28">
    <property type="entry name" value="NA_K-ATPASE BETA SUBUNIT ISOFORM 4-RELATED"/>
    <property type="match status" value="1"/>
</dbReference>
<evidence type="ECO:0000256" key="4">
    <source>
        <dbReference type="ARBA" id="ARBA00022968"/>
    </source>
</evidence>
<comment type="subcellular location">
    <subcellularLocation>
        <location evidence="1">Membrane</location>
        <topology evidence="1">Single-pass type II membrane protein</topology>
    </subcellularLocation>
</comment>
<accession>A0ABM1B081</accession>
<dbReference type="GeneID" id="106457257"/>
<evidence type="ECO:0000313" key="9">
    <source>
        <dbReference type="RefSeq" id="XP_013772104.1"/>
    </source>
</evidence>
<gene>
    <name evidence="9" type="primary">LOC106457257</name>
</gene>
<dbReference type="RefSeq" id="XP_013772104.1">
    <property type="nucleotide sequence ID" value="XM_013916650.2"/>
</dbReference>
<sequence length="300" mass="34931">MAEKDIQYYETQEDKTKWQSTKEFIWNPRTRQFCGRTGISWAKIIIFYIIYYACLVAFWTVMLLVFYVTVDSNHPKWKLDSSKIGSSPGVSYRPSPPEKNVDSTLIWFRRGNASESKYWSDSLKDFLEPYQVEEGLKECDFGSTRKPEESCRFNLNSIDNSCSSSQNFGYDMGHPCVLIKLNRIFDWEPKPYDSDSIPQNMPENLKNDYNSSYVYISCEGENPADKSNIGPISYYPSQGIPNYYFPFTNQPNYLTPFVFVHFQNPTISVLINIECKAWAANIKYNKKERLGSVHFELLVD</sequence>
<evidence type="ECO:0000256" key="2">
    <source>
        <dbReference type="ARBA" id="ARBA00005876"/>
    </source>
</evidence>
<name>A0ABM1B081_LIMPO</name>
<dbReference type="Proteomes" id="UP000694941">
    <property type="component" value="Unplaced"/>
</dbReference>
<protein>
    <submittedName>
        <fullName evidence="9">Sodium/potassium-transporting ATPase subunit beta-like isoform X1</fullName>
    </submittedName>
</protein>
<evidence type="ECO:0000256" key="5">
    <source>
        <dbReference type="ARBA" id="ARBA00022989"/>
    </source>
</evidence>
<feature type="transmembrane region" description="Helical" evidence="7">
    <location>
        <begin position="45"/>
        <end position="68"/>
    </location>
</feature>
<dbReference type="PANTHER" id="PTHR11523">
    <property type="entry name" value="SODIUM/POTASSIUM-DEPENDENT ATPASE BETA SUBUNIT"/>
    <property type="match status" value="1"/>
</dbReference>
<dbReference type="InterPro" id="IPR038702">
    <property type="entry name" value="Na/K_ATPase_sub_beta_sf"/>
</dbReference>
<evidence type="ECO:0000256" key="6">
    <source>
        <dbReference type="ARBA" id="ARBA00023136"/>
    </source>
</evidence>
<comment type="similarity">
    <text evidence="2">Belongs to the X(+)/potassium ATPases subunit beta family.</text>
</comment>